<dbReference type="Gene3D" id="2.60.40.10">
    <property type="entry name" value="Immunoglobulins"/>
    <property type="match status" value="1"/>
</dbReference>
<dbReference type="PRINTS" id="PR01407">
    <property type="entry name" value="BUTYPHLNCDUF"/>
</dbReference>
<reference evidence="6" key="1">
    <citation type="submission" date="2019-06" db="EMBL/GenBank/DDBJ databases">
        <authorList>
            <consortium name="Wellcome Sanger Institute Data Sharing"/>
        </authorList>
    </citation>
    <scope>NUCLEOTIDE SEQUENCE [LARGE SCALE GENOMIC DNA]</scope>
</reference>
<sequence length="421" mass="48573">MMVVHRNHFSLSVSLYLSAGLLQVNVSQAVYQAEENSNITMEWTFTPIRPLTDLRIYFSFWVSEYGPFKWVYYLLSGVDYSEGQDEQFTGRVQLDKDEMRKGSIRLHLSSLRTNDSGIYECQVSTSDGVSIGLFKVWVGVRLLLIHGGVGLQCLPRQQRNKPVGPLSLWPRPSFGNPLKAEEVILNVLTRLEWKQFGVLPWGWYWWLLLYYWYVCPLSLDTDTASRDIYLFGGTRVMGRRMQLLNPDHPQGFQYPHVLCRERLAKRCYWEVEWSGKVHISVTYRGIITGRSEIGYNNQTWTLECSDFSYNIRHGWTFTTLSVHPLESRRVGVYLDWSAGTLSFYRITSDSLRLLHTFKNKFFQPLSPAFSLWSPSASLTLLPVGGWLAPYTVHEVGRFVSDSWAFSWALSPQSAPRAQSVI</sequence>
<dbReference type="AlphaFoldDB" id="A0A667ZML9"/>
<dbReference type="InParanoid" id="A0A667ZML9"/>
<evidence type="ECO:0000313" key="7">
    <source>
        <dbReference type="Proteomes" id="UP000472263"/>
    </source>
</evidence>
<evidence type="ECO:0000313" key="6">
    <source>
        <dbReference type="Ensembl" id="ENSMMDP00005034121.1"/>
    </source>
</evidence>
<dbReference type="InterPro" id="IPR003879">
    <property type="entry name" value="Butyrophylin_SPRY"/>
</dbReference>
<evidence type="ECO:0000256" key="2">
    <source>
        <dbReference type="ARBA" id="ARBA00022771"/>
    </source>
</evidence>
<organism evidence="6 7">
    <name type="scientific">Myripristis murdjan</name>
    <name type="common">pinecone soldierfish</name>
    <dbReference type="NCBI Taxonomy" id="586833"/>
    <lineage>
        <taxon>Eukaryota</taxon>
        <taxon>Metazoa</taxon>
        <taxon>Chordata</taxon>
        <taxon>Craniata</taxon>
        <taxon>Vertebrata</taxon>
        <taxon>Euteleostomi</taxon>
        <taxon>Actinopterygii</taxon>
        <taxon>Neopterygii</taxon>
        <taxon>Teleostei</taxon>
        <taxon>Neoteleostei</taxon>
        <taxon>Acanthomorphata</taxon>
        <taxon>Holocentriformes</taxon>
        <taxon>Holocentridae</taxon>
        <taxon>Myripristis</taxon>
    </lineage>
</organism>
<dbReference type="PANTHER" id="PTHR25465">
    <property type="entry name" value="B-BOX DOMAIN CONTAINING"/>
    <property type="match status" value="1"/>
</dbReference>
<dbReference type="Gene3D" id="2.60.120.920">
    <property type="match status" value="1"/>
</dbReference>
<dbReference type="SUPFAM" id="SSF49899">
    <property type="entry name" value="Concanavalin A-like lectins/glucanases"/>
    <property type="match status" value="1"/>
</dbReference>
<dbReference type="GeneTree" id="ENSGT00940000162978"/>
<dbReference type="Ensembl" id="ENSMMDT00005034876.1">
    <property type="protein sequence ID" value="ENSMMDP00005034121.1"/>
    <property type="gene ID" value="ENSMMDG00005016067.1"/>
</dbReference>
<feature type="signal peptide" evidence="4">
    <location>
        <begin position="1"/>
        <end position="29"/>
    </location>
</feature>
<keyword evidence="3" id="KW-0862">Zinc</keyword>
<dbReference type="Proteomes" id="UP000472263">
    <property type="component" value="Chromosome 18"/>
</dbReference>
<dbReference type="InterPro" id="IPR013783">
    <property type="entry name" value="Ig-like_fold"/>
</dbReference>
<dbReference type="PROSITE" id="PS50188">
    <property type="entry name" value="B302_SPRY"/>
    <property type="match status" value="1"/>
</dbReference>
<dbReference type="InterPro" id="IPR051051">
    <property type="entry name" value="E3_ubiq-ligase_TRIM/RNF"/>
</dbReference>
<name>A0A667ZML9_9TELE</name>
<accession>A0A667ZML9</accession>
<dbReference type="InterPro" id="IPR013320">
    <property type="entry name" value="ConA-like_dom_sf"/>
</dbReference>
<evidence type="ECO:0000259" key="5">
    <source>
        <dbReference type="PROSITE" id="PS50188"/>
    </source>
</evidence>
<feature type="chain" id="PRO_5025467437" description="B30.2/SPRY domain-containing protein" evidence="4">
    <location>
        <begin position="30"/>
        <end position="421"/>
    </location>
</feature>
<dbReference type="InterPro" id="IPR043136">
    <property type="entry name" value="B30.2/SPRY_sf"/>
</dbReference>
<dbReference type="PANTHER" id="PTHR25465:SF5">
    <property type="entry name" value="E3 UBIQUITIN_ISG15 LIGASE TRIM25-RELATED"/>
    <property type="match status" value="1"/>
</dbReference>
<keyword evidence="1" id="KW-0479">Metal-binding</keyword>
<dbReference type="GO" id="GO:0008270">
    <property type="term" value="F:zinc ion binding"/>
    <property type="evidence" value="ECO:0007669"/>
    <property type="project" value="UniProtKB-KW"/>
</dbReference>
<dbReference type="InterPro" id="IPR013106">
    <property type="entry name" value="Ig_V-set"/>
</dbReference>
<keyword evidence="7" id="KW-1185">Reference proteome</keyword>
<evidence type="ECO:0000256" key="3">
    <source>
        <dbReference type="ARBA" id="ARBA00022833"/>
    </source>
</evidence>
<evidence type="ECO:0000256" key="4">
    <source>
        <dbReference type="SAM" id="SignalP"/>
    </source>
</evidence>
<dbReference type="SMART" id="SM00449">
    <property type="entry name" value="SPRY"/>
    <property type="match status" value="1"/>
</dbReference>
<reference evidence="6" key="3">
    <citation type="submission" date="2025-09" db="UniProtKB">
        <authorList>
            <consortium name="Ensembl"/>
        </authorList>
    </citation>
    <scope>IDENTIFICATION</scope>
</reference>
<proteinExistence type="predicted"/>
<reference evidence="6" key="2">
    <citation type="submission" date="2025-08" db="UniProtKB">
        <authorList>
            <consortium name="Ensembl"/>
        </authorList>
    </citation>
    <scope>IDENTIFICATION</scope>
</reference>
<dbReference type="InterPro" id="IPR036179">
    <property type="entry name" value="Ig-like_dom_sf"/>
</dbReference>
<dbReference type="SUPFAM" id="SSF48726">
    <property type="entry name" value="Immunoglobulin"/>
    <property type="match status" value="1"/>
</dbReference>
<dbReference type="InterPro" id="IPR003877">
    <property type="entry name" value="SPRY_dom"/>
</dbReference>
<dbReference type="InterPro" id="IPR001870">
    <property type="entry name" value="B30.2/SPRY"/>
</dbReference>
<dbReference type="Pfam" id="PF07686">
    <property type="entry name" value="V-set"/>
    <property type="match status" value="1"/>
</dbReference>
<evidence type="ECO:0000256" key="1">
    <source>
        <dbReference type="ARBA" id="ARBA00022723"/>
    </source>
</evidence>
<keyword evidence="2" id="KW-0863">Zinc-finger</keyword>
<keyword evidence="4" id="KW-0732">Signal</keyword>
<feature type="domain" description="B30.2/SPRY" evidence="5">
    <location>
        <begin position="197"/>
        <end position="387"/>
    </location>
</feature>
<protein>
    <recommendedName>
        <fullName evidence="5">B30.2/SPRY domain-containing protein</fullName>
    </recommendedName>
</protein>
<dbReference type="Pfam" id="PF00622">
    <property type="entry name" value="SPRY"/>
    <property type="match status" value="1"/>
</dbReference>